<evidence type="ECO:0000256" key="6">
    <source>
        <dbReference type="ARBA" id="ARBA00022777"/>
    </source>
</evidence>
<reference evidence="11 12" key="1">
    <citation type="submission" date="2015-02" db="EMBL/GenBank/DDBJ databases">
        <title>Draft genome sequences of ten Microbacterium spp. with emphasis on heavy metal contaminated environments.</title>
        <authorList>
            <person name="Corretto E."/>
        </authorList>
    </citation>
    <scope>NUCLEOTIDE SEQUENCE [LARGE SCALE GENOMIC DNA]</scope>
    <source>
        <strain evidence="11 12">BEL163</strain>
    </source>
</reference>
<dbReference type="EMBL" id="JYIV01000029">
    <property type="protein sequence ID" value="KJL19599.1"/>
    <property type="molecule type" value="Genomic_DNA"/>
</dbReference>
<accession>A0A0F0KGP3</accession>
<dbReference type="GO" id="GO:0005524">
    <property type="term" value="F:ATP binding"/>
    <property type="evidence" value="ECO:0007669"/>
    <property type="project" value="UniProtKB-KW"/>
</dbReference>
<evidence type="ECO:0000256" key="3">
    <source>
        <dbReference type="ARBA" id="ARBA00022553"/>
    </source>
</evidence>
<keyword evidence="9" id="KW-1133">Transmembrane helix</keyword>
<sequence>MLAVLVVALFAVSPFPDEGFRANGWLIVVALIPAAAMPFRRRFPLLALGVSLTCAVLLAFTGVVSPSALIAVAISAFAAVERRGRLVGGIAVGAATAIVFFVSAIPLGGDLWDARALQFVFIIALAGALGDATRSRREFVIAMTERAERAEKGREEEARRRVAEERVRIARDLHDVVAHQISVISLNAGVASSASDARPERAREALSTIRVASRTVLADIGGLMALLRSDDPEDVRDLRPQRGLADLDALVAQFREAGMRVELQDDPDRPRLSPASDHVAFLVILEGLTNAHKHGADGVALVRIGAEEDSLHLCVENPVAGESSASSTTGGHGLRGLRERVVAVRGDVQASRTDGVFRLDVRIALGGDLR</sequence>
<dbReference type="PATRIC" id="fig|82380.10.peg.2950"/>
<keyword evidence="3" id="KW-0597">Phosphoprotein</keyword>
<protein>
    <recommendedName>
        <fullName evidence="2">histidine kinase</fullName>
        <ecNumber evidence="2">2.7.13.3</ecNumber>
    </recommendedName>
</protein>
<keyword evidence="9" id="KW-0472">Membrane</keyword>
<keyword evidence="4 11" id="KW-0808">Transferase</keyword>
<dbReference type="EC" id="2.7.13.3" evidence="2"/>
<keyword evidence="8" id="KW-0902">Two-component regulatory system</keyword>
<dbReference type="Proteomes" id="UP000033725">
    <property type="component" value="Unassembled WGS sequence"/>
</dbReference>
<feature type="domain" description="Signal transduction histidine kinase subgroup 3 dimerisation and phosphoacceptor" evidence="10">
    <location>
        <begin position="165"/>
        <end position="230"/>
    </location>
</feature>
<dbReference type="AlphaFoldDB" id="A0A0F0KGP3"/>
<evidence type="ECO:0000256" key="4">
    <source>
        <dbReference type="ARBA" id="ARBA00022679"/>
    </source>
</evidence>
<comment type="caution">
    <text evidence="11">The sequence shown here is derived from an EMBL/GenBank/DDBJ whole genome shotgun (WGS) entry which is preliminary data.</text>
</comment>
<name>A0A0F0KGP3_9MICO</name>
<dbReference type="PANTHER" id="PTHR24421">
    <property type="entry name" value="NITRATE/NITRITE SENSOR PROTEIN NARX-RELATED"/>
    <property type="match status" value="1"/>
</dbReference>
<dbReference type="GO" id="GO:0046983">
    <property type="term" value="F:protein dimerization activity"/>
    <property type="evidence" value="ECO:0007669"/>
    <property type="project" value="InterPro"/>
</dbReference>
<feature type="transmembrane region" description="Helical" evidence="9">
    <location>
        <begin position="114"/>
        <end position="133"/>
    </location>
</feature>
<proteinExistence type="predicted"/>
<comment type="catalytic activity">
    <reaction evidence="1">
        <text>ATP + protein L-histidine = ADP + protein N-phospho-L-histidine.</text>
        <dbReference type="EC" id="2.7.13.3"/>
    </reaction>
</comment>
<evidence type="ECO:0000256" key="8">
    <source>
        <dbReference type="ARBA" id="ARBA00023012"/>
    </source>
</evidence>
<feature type="transmembrane region" description="Helical" evidence="9">
    <location>
        <begin position="86"/>
        <end position="108"/>
    </location>
</feature>
<dbReference type="PANTHER" id="PTHR24421:SF10">
    <property type="entry name" value="NITRATE_NITRITE SENSOR PROTEIN NARQ"/>
    <property type="match status" value="1"/>
</dbReference>
<dbReference type="GO" id="GO:0000155">
    <property type="term" value="F:phosphorelay sensor kinase activity"/>
    <property type="evidence" value="ECO:0007669"/>
    <property type="project" value="InterPro"/>
</dbReference>
<dbReference type="Pfam" id="PF07730">
    <property type="entry name" value="HisKA_3"/>
    <property type="match status" value="1"/>
</dbReference>
<dbReference type="Gene3D" id="3.30.565.10">
    <property type="entry name" value="Histidine kinase-like ATPase, C-terminal domain"/>
    <property type="match status" value="1"/>
</dbReference>
<evidence type="ECO:0000313" key="11">
    <source>
        <dbReference type="EMBL" id="KJL19599.1"/>
    </source>
</evidence>
<dbReference type="GO" id="GO:0016020">
    <property type="term" value="C:membrane"/>
    <property type="evidence" value="ECO:0007669"/>
    <property type="project" value="InterPro"/>
</dbReference>
<keyword evidence="7" id="KW-0067">ATP-binding</keyword>
<evidence type="ECO:0000256" key="9">
    <source>
        <dbReference type="SAM" id="Phobius"/>
    </source>
</evidence>
<organism evidence="11 12">
    <name type="scientific">Microbacterium oxydans</name>
    <dbReference type="NCBI Taxonomy" id="82380"/>
    <lineage>
        <taxon>Bacteria</taxon>
        <taxon>Bacillati</taxon>
        <taxon>Actinomycetota</taxon>
        <taxon>Actinomycetes</taxon>
        <taxon>Micrococcales</taxon>
        <taxon>Microbacteriaceae</taxon>
        <taxon>Microbacterium</taxon>
    </lineage>
</organism>
<gene>
    <name evidence="11" type="primary">narX_2</name>
    <name evidence="11" type="ORF">RN51_02937</name>
</gene>
<dbReference type="InterPro" id="IPR050482">
    <property type="entry name" value="Sensor_HK_TwoCompSys"/>
</dbReference>
<dbReference type="InterPro" id="IPR011712">
    <property type="entry name" value="Sig_transdc_His_kin_sub3_dim/P"/>
</dbReference>
<feature type="transmembrane region" description="Helical" evidence="9">
    <location>
        <begin position="45"/>
        <end position="74"/>
    </location>
</feature>
<evidence type="ECO:0000256" key="7">
    <source>
        <dbReference type="ARBA" id="ARBA00022840"/>
    </source>
</evidence>
<dbReference type="InterPro" id="IPR036890">
    <property type="entry name" value="HATPase_C_sf"/>
</dbReference>
<keyword evidence="6" id="KW-0418">Kinase</keyword>
<dbReference type="Gene3D" id="1.20.5.1930">
    <property type="match status" value="1"/>
</dbReference>
<evidence type="ECO:0000256" key="1">
    <source>
        <dbReference type="ARBA" id="ARBA00000085"/>
    </source>
</evidence>
<keyword evidence="5" id="KW-0547">Nucleotide-binding</keyword>
<evidence type="ECO:0000313" key="12">
    <source>
        <dbReference type="Proteomes" id="UP000033725"/>
    </source>
</evidence>
<evidence type="ECO:0000256" key="2">
    <source>
        <dbReference type="ARBA" id="ARBA00012438"/>
    </source>
</evidence>
<dbReference type="SUPFAM" id="SSF55874">
    <property type="entry name" value="ATPase domain of HSP90 chaperone/DNA topoisomerase II/histidine kinase"/>
    <property type="match status" value="1"/>
</dbReference>
<evidence type="ECO:0000256" key="5">
    <source>
        <dbReference type="ARBA" id="ARBA00022741"/>
    </source>
</evidence>
<dbReference type="CDD" id="cd16917">
    <property type="entry name" value="HATPase_UhpB-NarQ-NarX-like"/>
    <property type="match status" value="1"/>
</dbReference>
<keyword evidence="9" id="KW-0812">Transmembrane</keyword>
<evidence type="ECO:0000259" key="10">
    <source>
        <dbReference type="Pfam" id="PF07730"/>
    </source>
</evidence>